<name>A0A5J4RS02_9ZZZZ</name>
<protein>
    <recommendedName>
        <fullName evidence="4">FecR protein domain-containing protein</fullName>
    </recommendedName>
</protein>
<dbReference type="Pfam" id="PF04773">
    <property type="entry name" value="FecR"/>
    <property type="match status" value="1"/>
</dbReference>
<evidence type="ECO:0000313" key="3">
    <source>
        <dbReference type="EMBL" id="KAA6336398.1"/>
    </source>
</evidence>
<sequence length="206" mass="24020">GKRSTITFKDGTKVWINSGSRIMYPVNFGKDKREIYAEGEIYLDVTHDVSRPFIVKTKKMDIKVLGTEFNITAYENESDWQVILVNGKVEIQMQDNKKNVLLPNQMFSYDNQTSKNHISRIDVYDYIAWKDGYYPFHNQQLSVVLHKLSKYYGVKFKWDDTIKNLSCSGKLDLKDDFKEVLIALERTAPITIEKTTENLYTINVKP</sequence>
<dbReference type="PANTHER" id="PTHR30273">
    <property type="entry name" value="PERIPLASMIC SIGNAL SENSOR AND SIGMA FACTOR ACTIVATOR FECR-RELATED"/>
    <property type="match status" value="1"/>
</dbReference>
<dbReference type="PANTHER" id="PTHR30273:SF2">
    <property type="entry name" value="PROTEIN FECR"/>
    <property type="match status" value="1"/>
</dbReference>
<dbReference type="EMBL" id="SNRY01000797">
    <property type="protein sequence ID" value="KAA6336398.1"/>
    <property type="molecule type" value="Genomic_DNA"/>
</dbReference>
<dbReference type="InterPro" id="IPR006860">
    <property type="entry name" value="FecR"/>
</dbReference>
<feature type="domain" description="Protein FecR C-terminal" evidence="2">
    <location>
        <begin position="135"/>
        <end position="198"/>
    </location>
</feature>
<comment type="caution">
    <text evidence="3">The sequence shown here is derived from an EMBL/GenBank/DDBJ whole genome shotgun (WGS) entry which is preliminary data.</text>
</comment>
<evidence type="ECO:0000259" key="1">
    <source>
        <dbReference type="Pfam" id="PF04773"/>
    </source>
</evidence>
<organism evidence="3">
    <name type="scientific">termite gut metagenome</name>
    <dbReference type="NCBI Taxonomy" id="433724"/>
    <lineage>
        <taxon>unclassified sequences</taxon>
        <taxon>metagenomes</taxon>
        <taxon>organismal metagenomes</taxon>
    </lineage>
</organism>
<evidence type="ECO:0008006" key="4">
    <source>
        <dbReference type="Google" id="ProtNLM"/>
    </source>
</evidence>
<evidence type="ECO:0000259" key="2">
    <source>
        <dbReference type="Pfam" id="PF16344"/>
    </source>
</evidence>
<gene>
    <name evidence="3" type="ORF">EZS27_015437</name>
</gene>
<dbReference type="Pfam" id="PF16344">
    <property type="entry name" value="FecR_C"/>
    <property type="match status" value="1"/>
</dbReference>
<dbReference type="GO" id="GO:0016989">
    <property type="term" value="F:sigma factor antagonist activity"/>
    <property type="evidence" value="ECO:0007669"/>
    <property type="project" value="TreeGrafter"/>
</dbReference>
<reference evidence="3" key="1">
    <citation type="submission" date="2019-03" db="EMBL/GenBank/DDBJ databases">
        <title>Single cell metagenomics reveals metabolic interactions within the superorganism composed of flagellate Streblomastix strix and complex community of Bacteroidetes bacteria on its surface.</title>
        <authorList>
            <person name="Treitli S.C."/>
            <person name="Kolisko M."/>
            <person name="Husnik F."/>
            <person name="Keeling P."/>
            <person name="Hampl V."/>
        </authorList>
    </citation>
    <scope>NUCLEOTIDE SEQUENCE</scope>
    <source>
        <strain evidence="3">STM</strain>
    </source>
</reference>
<dbReference type="Gene3D" id="2.60.120.1440">
    <property type="match status" value="1"/>
</dbReference>
<dbReference type="FunFam" id="2.60.120.1440:FF:000001">
    <property type="entry name" value="Putative anti-sigma factor"/>
    <property type="match status" value="1"/>
</dbReference>
<dbReference type="AlphaFoldDB" id="A0A5J4RS02"/>
<proteinExistence type="predicted"/>
<feature type="domain" description="FecR protein" evidence="1">
    <location>
        <begin position="1"/>
        <end position="90"/>
    </location>
</feature>
<dbReference type="Gene3D" id="3.55.50.30">
    <property type="match status" value="1"/>
</dbReference>
<feature type="non-terminal residue" evidence="3">
    <location>
        <position position="1"/>
    </location>
</feature>
<dbReference type="InterPro" id="IPR012373">
    <property type="entry name" value="Ferrdict_sens_TM"/>
</dbReference>
<accession>A0A5J4RS02</accession>
<dbReference type="InterPro" id="IPR032508">
    <property type="entry name" value="FecR_C"/>
</dbReference>